<dbReference type="Pfam" id="PF00147">
    <property type="entry name" value="Fibrinogen_C"/>
    <property type="match status" value="1"/>
</dbReference>
<evidence type="ECO:0000256" key="13">
    <source>
        <dbReference type="ARBA" id="ARBA00023180"/>
    </source>
</evidence>
<keyword evidence="13" id="KW-0325">Glycoprotein</keyword>
<feature type="domain" description="Fibrinogen C-terminal" evidence="15">
    <location>
        <begin position="308"/>
        <end position="525"/>
    </location>
</feature>
<sequence length="525" mass="57004">MGTQADGAGDPGPPGLNEWTRSGDGEWQLRELWNAAVIQNERAWLFACPLHCNEEAEAAQPGPWSDPVESPVRRVPLESYTDPGCAQRKEGRCLEELSWGVAGLTSGCQEDTVLMAAQDIWLGQYRFDVPSTGSSQPGFQSAHTAALGPLQRPLPPVTEAGAWTHGSRPSALVSTSLHSSKDPTPAPDAGSRQSVDETEHGSSCLSYSASYPSQEVKLVGLEGSDKLSILRGCPGLPGPTGPKGEAGASGQKGERGSPGVPGKAGPAGPKGTKGDEELGPLSRTPGPVYRDMSDGDRQRARGRRWRERGEGDREREGGQVKERGHFLSGWHTIYLPDCRPLTVLCDMDVDGGGWTVFQRRSDGSVDFYRDWAAYKQGFGSQLGEFWLGNDNIHALTAQGSSELRVDLMDFEGNHQFAKYQSFKMAAEAEKYKLVLGAFVGGSAGDSLTPHKDQFFSTKDQDNDQSSSNCAVQYQGAWWYKSCHSSNLNGRYLGGPHTSYANGVNWRSWRGYNYSYKATTMKVRLT</sequence>
<evidence type="ECO:0000256" key="10">
    <source>
        <dbReference type="ARBA" id="ARBA00022859"/>
    </source>
</evidence>
<dbReference type="PROSITE" id="PS51406">
    <property type="entry name" value="FIBRINOGEN_C_2"/>
    <property type="match status" value="1"/>
</dbReference>
<dbReference type="EMBL" id="RWIC01000047">
    <property type="protein sequence ID" value="TKC51765.1"/>
    <property type="molecule type" value="Genomic_DNA"/>
</dbReference>
<dbReference type="Pfam" id="PF01391">
    <property type="entry name" value="Collagen"/>
    <property type="match status" value="1"/>
</dbReference>
<dbReference type="GO" id="GO:0005102">
    <property type="term" value="F:signaling receptor binding"/>
    <property type="evidence" value="ECO:0007669"/>
    <property type="project" value="TreeGrafter"/>
</dbReference>
<dbReference type="PROSITE" id="PS00514">
    <property type="entry name" value="FIBRINOGEN_C_1"/>
    <property type="match status" value="1"/>
</dbReference>
<evidence type="ECO:0000256" key="3">
    <source>
        <dbReference type="ARBA" id="ARBA00022525"/>
    </source>
</evidence>
<keyword evidence="10" id="KW-0391">Immunity</keyword>
<dbReference type="GO" id="GO:0003823">
    <property type="term" value="F:antigen binding"/>
    <property type="evidence" value="ECO:0007669"/>
    <property type="project" value="TreeGrafter"/>
</dbReference>
<evidence type="ECO:0000256" key="8">
    <source>
        <dbReference type="ARBA" id="ARBA00022737"/>
    </source>
</evidence>
<evidence type="ECO:0000256" key="9">
    <source>
        <dbReference type="ARBA" id="ARBA00022837"/>
    </source>
</evidence>
<evidence type="ECO:0000256" key="6">
    <source>
        <dbReference type="ARBA" id="ARBA00022729"/>
    </source>
</evidence>
<dbReference type="GO" id="GO:0005581">
    <property type="term" value="C:collagen trimer"/>
    <property type="evidence" value="ECO:0007669"/>
    <property type="project" value="UniProtKB-KW"/>
</dbReference>
<dbReference type="PANTHER" id="PTHR19143">
    <property type="entry name" value="FIBRINOGEN/TENASCIN/ANGIOPOEITIN"/>
    <property type="match status" value="1"/>
</dbReference>
<gene>
    <name evidence="16" type="ORF">EI555_013340</name>
</gene>
<keyword evidence="6" id="KW-0732">Signal</keyword>
<dbReference type="InterPro" id="IPR036056">
    <property type="entry name" value="Fibrinogen-like_C"/>
</dbReference>
<dbReference type="GO" id="GO:0005615">
    <property type="term" value="C:extracellular space"/>
    <property type="evidence" value="ECO:0007669"/>
    <property type="project" value="TreeGrafter"/>
</dbReference>
<dbReference type="InterPro" id="IPR008160">
    <property type="entry name" value="Collagen"/>
</dbReference>
<evidence type="ECO:0000259" key="15">
    <source>
        <dbReference type="PROSITE" id="PS51406"/>
    </source>
</evidence>
<dbReference type="InterPro" id="IPR014716">
    <property type="entry name" value="Fibrinogen_a/b/g_C_1"/>
</dbReference>
<evidence type="ECO:0000256" key="12">
    <source>
        <dbReference type="ARBA" id="ARBA00023157"/>
    </source>
</evidence>
<organism evidence="16 17">
    <name type="scientific">Monodon monoceros</name>
    <name type="common">Narwhal</name>
    <name type="synonym">Ceratodon monodon</name>
    <dbReference type="NCBI Taxonomy" id="40151"/>
    <lineage>
        <taxon>Eukaryota</taxon>
        <taxon>Metazoa</taxon>
        <taxon>Chordata</taxon>
        <taxon>Craniata</taxon>
        <taxon>Vertebrata</taxon>
        <taxon>Euteleostomi</taxon>
        <taxon>Mammalia</taxon>
        <taxon>Eutheria</taxon>
        <taxon>Laurasiatheria</taxon>
        <taxon>Artiodactyla</taxon>
        <taxon>Whippomorpha</taxon>
        <taxon>Cetacea</taxon>
        <taxon>Odontoceti</taxon>
        <taxon>Monodontidae</taxon>
        <taxon>Monodon</taxon>
    </lineage>
</organism>
<keyword evidence="11" id="KW-0176">Collagen</keyword>
<feature type="region of interest" description="Disordered" evidence="14">
    <location>
        <begin position="148"/>
        <end position="207"/>
    </location>
</feature>
<evidence type="ECO:0000256" key="1">
    <source>
        <dbReference type="ARBA" id="ARBA00004613"/>
    </source>
</evidence>
<accession>A0A4U1FNN8</accession>
<dbReference type="SUPFAM" id="SSF56496">
    <property type="entry name" value="Fibrinogen C-terminal domain-like"/>
    <property type="match status" value="1"/>
</dbReference>
<keyword evidence="4" id="KW-0399">Innate immunity</keyword>
<keyword evidence="3" id="KW-0964">Secreted</keyword>
<dbReference type="AlphaFoldDB" id="A0A4U1FNN8"/>
<comment type="subcellular location">
    <subcellularLocation>
        <location evidence="1">Secreted</location>
    </subcellularLocation>
</comment>
<keyword evidence="8" id="KW-0677">Repeat</keyword>
<proteinExistence type="inferred from homology"/>
<dbReference type="Proteomes" id="UP000308365">
    <property type="component" value="Unassembled WGS sequence"/>
</dbReference>
<evidence type="ECO:0000256" key="2">
    <source>
        <dbReference type="ARBA" id="ARBA00008530"/>
    </source>
</evidence>
<dbReference type="GO" id="GO:0001867">
    <property type="term" value="P:complement activation, lectin pathway"/>
    <property type="evidence" value="ECO:0007669"/>
    <property type="project" value="TreeGrafter"/>
</dbReference>
<feature type="region of interest" description="Disordered" evidence="14">
    <location>
        <begin position="1"/>
        <end position="22"/>
    </location>
</feature>
<keyword evidence="7" id="KW-0430">Lectin</keyword>
<feature type="compositionally biased region" description="Low complexity" evidence="14">
    <location>
        <begin position="257"/>
        <end position="270"/>
    </location>
</feature>
<feature type="compositionally biased region" description="Basic and acidic residues" evidence="14">
    <location>
        <begin position="307"/>
        <end position="319"/>
    </location>
</feature>
<comment type="caution">
    <text evidence="16">The sequence shown here is derived from an EMBL/GenBank/DDBJ whole genome shotgun (WGS) entry which is preliminary data.</text>
</comment>
<dbReference type="InterPro" id="IPR002181">
    <property type="entry name" value="Fibrinogen_a/b/g_C_dom"/>
</dbReference>
<evidence type="ECO:0000313" key="16">
    <source>
        <dbReference type="EMBL" id="TKC51765.1"/>
    </source>
</evidence>
<protein>
    <recommendedName>
        <fullName evidence="15">Fibrinogen C-terminal domain-containing protein</fullName>
    </recommendedName>
</protein>
<evidence type="ECO:0000256" key="11">
    <source>
        <dbReference type="ARBA" id="ARBA00023119"/>
    </source>
</evidence>
<dbReference type="Gene3D" id="3.90.215.10">
    <property type="entry name" value="Gamma Fibrinogen, chain A, domain 1"/>
    <property type="match status" value="1"/>
</dbReference>
<dbReference type="GO" id="GO:0046872">
    <property type="term" value="F:metal ion binding"/>
    <property type="evidence" value="ECO:0007669"/>
    <property type="project" value="UniProtKB-KW"/>
</dbReference>
<keyword evidence="12" id="KW-1015">Disulfide bond</keyword>
<keyword evidence="5" id="KW-0479">Metal-binding</keyword>
<name>A0A4U1FNN8_MONMO</name>
<dbReference type="GO" id="GO:0097367">
    <property type="term" value="F:carbohydrate derivative binding"/>
    <property type="evidence" value="ECO:0007669"/>
    <property type="project" value="TreeGrafter"/>
</dbReference>
<evidence type="ECO:0000256" key="14">
    <source>
        <dbReference type="SAM" id="MobiDB-lite"/>
    </source>
</evidence>
<dbReference type="FunFam" id="3.90.215.10:FF:000001">
    <property type="entry name" value="Tenascin isoform 1"/>
    <property type="match status" value="1"/>
</dbReference>
<evidence type="ECO:0000256" key="4">
    <source>
        <dbReference type="ARBA" id="ARBA00022588"/>
    </source>
</evidence>
<dbReference type="PANTHER" id="PTHR19143:SF433">
    <property type="entry name" value="FICOLIN-2"/>
    <property type="match status" value="1"/>
</dbReference>
<feature type="region of interest" description="Disordered" evidence="14">
    <location>
        <begin position="230"/>
        <end position="319"/>
    </location>
</feature>
<dbReference type="InterPro" id="IPR050373">
    <property type="entry name" value="Fibrinogen_C-term_domain"/>
</dbReference>
<dbReference type="SMART" id="SM00186">
    <property type="entry name" value="FBG"/>
    <property type="match status" value="1"/>
</dbReference>
<evidence type="ECO:0000313" key="17">
    <source>
        <dbReference type="Proteomes" id="UP000308365"/>
    </source>
</evidence>
<dbReference type="GO" id="GO:0030246">
    <property type="term" value="F:carbohydrate binding"/>
    <property type="evidence" value="ECO:0007669"/>
    <property type="project" value="UniProtKB-KW"/>
</dbReference>
<comment type="similarity">
    <text evidence="2">Belongs to the ficolin lectin family.</text>
</comment>
<reference evidence="17" key="1">
    <citation type="journal article" date="2019" name="IScience">
        <title>Narwhal Genome Reveals Long-Term Low Genetic Diversity despite Current Large Abundance Size.</title>
        <authorList>
            <person name="Westbury M.V."/>
            <person name="Petersen B."/>
            <person name="Garde E."/>
            <person name="Heide-Jorgensen M.P."/>
            <person name="Lorenzen E.D."/>
        </authorList>
    </citation>
    <scope>NUCLEOTIDE SEQUENCE [LARGE SCALE GENOMIC DNA]</scope>
</reference>
<keyword evidence="9" id="KW-0106">Calcium</keyword>
<evidence type="ECO:0000256" key="7">
    <source>
        <dbReference type="ARBA" id="ARBA00022734"/>
    </source>
</evidence>
<dbReference type="CDD" id="cd00087">
    <property type="entry name" value="FReD"/>
    <property type="match status" value="1"/>
</dbReference>
<dbReference type="InterPro" id="IPR020837">
    <property type="entry name" value="Fibrinogen_CS"/>
</dbReference>
<evidence type="ECO:0000256" key="5">
    <source>
        <dbReference type="ARBA" id="ARBA00022723"/>
    </source>
</evidence>